<feature type="transmembrane region" description="Helical" evidence="9">
    <location>
        <begin position="1170"/>
        <end position="1196"/>
    </location>
</feature>
<dbReference type="InterPro" id="IPR027417">
    <property type="entry name" value="P-loop_NTPase"/>
</dbReference>
<feature type="transmembrane region" description="Helical" evidence="9">
    <location>
        <begin position="519"/>
        <end position="544"/>
    </location>
</feature>
<proteinExistence type="predicted"/>
<dbReference type="VEuPathDB" id="FungiDB:PYU1_G010377"/>
<evidence type="ECO:0000256" key="9">
    <source>
        <dbReference type="SAM" id="Phobius"/>
    </source>
</evidence>
<name>K3WZK0_GLOUD</name>
<evidence type="ECO:0000256" key="6">
    <source>
        <dbReference type="ARBA" id="ARBA00022989"/>
    </source>
</evidence>
<keyword evidence="7 9" id="KW-0472">Membrane</keyword>
<feature type="transmembrane region" description="Helical" evidence="9">
    <location>
        <begin position="1238"/>
        <end position="1256"/>
    </location>
</feature>
<dbReference type="InParanoid" id="K3WZK0"/>
<dbReference type="InterPro" id="IPR013525">
    <property type="entry name" value="ABC2_TM"/>
</dbReference>
<feature type="transmembrane region" description="Helical" evidence="9">
    <location>
        <begin position="556"/>
        <end position="579"/>
    </location>
</feature>
<keyword evidence="5" id="KW-0067">ATP-binding</keyword>
<evidence type="ECO:0000313" key="11">
    <source>
        <dbReference type="EnsemblProtists" id="PYU1_T010399"/>
    </source>
</evidence>
<reference evidence="11" key="3">
    <citation type="submission" date="2015-02" db="UniProtKB">
        <authorList>
            <consortium name="EnsemblProtists"/>
        </authorList>
    </citation>
    <scope>IDENTIFICATION</scope>
    <source>
        <strain evidence="11">DAOM BR144</strain>
    </source>
</reference>
<sequence length="1373" mass="153684">MSSTTSAVPIGYESGKALMAQGPQALHDHFATTVERALGRALPQMEVRFSNLSVSADITVTEENDHQAELPTLYNTIKGSFATVKKRQVRKQILKNVSGVFKPGTITLLLGQPSSGKSSLMKMLAGRFPIEKNVTVEGKMTYNGQDQHSIRKALPQFVSYTTQRDNHYPVLTVKETLEFAHTFCGGELTRRGKELLSHGTPEENQAALEAARALFEHYPDVIIEQLGLQNCQDTVVGDAMLRGVSGGERKRVTTGEMEFGMKYVTFMDEISTGLDSAATYDIINTQRSVAKKFRKTVVIALLQPAPEVFALFDNVMILNDGDVMYHGPCDQVVEYFQGLGFVCPPGRDVADYLLDLGTKQQHKYETSSPKNHRKHPRLPSEFADIFRESSIHRTMLSDLEAPLNPELVDNVTGHMNVMPEFHQSFMENTATLFKRQMFVQFRNKPFIAGRLMMIFVMGLLNATVFYQFDVKRIQVVMGIIFQSVMFLSMGQASQIPTYIAARDIFYKQRGANFFRSSSFVLANSVSQIPLGMVETILFGSLVYWMCGFVTKVVEFITFLVVLLFTNLAFGAWFFFISAVAKNGNVANPIAMISILCFIIFAGFIVLKSQIPDYFIWLYWISPVSWALRALAVNQYRSSEFDRCIYQDVNYCELSGGLNMGEYFLNLFDVPTDKTWILYSVIYLLSLYVLFMIMTYFALEYLRYEAPENITLGKKQDAEDGYSYLETPKHSGTSPESSTSKDAVALEVEKTTKFTPVTLAFTDLWYTVPLPSNPKHETIDLLKGITGYALPGTITALMGSSGAGKTTLMDVIAGRKTGGKITGKILLNGYEANDLAIRRCTGYCEQMDIHSDGSTIREALTFSAFLRQDSSVPDSQKYDSVTECLDLLDLHDIADQIIRGSSVEQMKRLTIGVELAAQPSVLFLDEPTSGLDARSAKLIMDGVRKVANTGRTIICTIHQPSSEVFFLFDRLLLLKRGGETVFFGDLGVGCHNLVNYFEAIPGIASLPEGYNPATWMLECIGAGVSNTTANETDFVKYFNESSYKRVLDDNIAQHGVGSPSPEYPEMLFSKKRAATNTTQMKFVVKRFLDMYWRTPTYNLTRFFISLVLSLLFGTVFFGADYNSYQGLNSGVGMLFIGTLFNGMTSFSSVLPIASNDRAAFYRERASQTYNAFWYFFGSTIAEIPYIFASCFLYTAIFFPMVGFTGFTTFILFWVNLSLLGLMLTYMGQMFAYALPSEEVAHIIGILIISVFITFMGFSPPAEAIPSAYKWLYKITPLRFSLSILTALVFADCPELPTWNATLKVYENIQSELGCQPLANSPVEVGHTTVKQFTEDVFGMVHADIWPNTIIVLGYIVLFRIFALLSLRFLNHQKK</sequence>
<evidence type="ECO:0000256" key="7">
    <source>
        <dbReference type="ARBA" id="ARBA00023136"/>
    </source>
</evidence>
<dbReference type="OMA" id="FCISNWA"/>
<keyword evidence="12" id="KW-1185">Reference proteome</keyword>
<evidence type="ECO:0000256" key="5">
    <source>
        <dbReference type="ARBA" id="ARBA00022840"/>
    </source>
</evidence>
<dbReference type="GO" id="GO:0016020">
    <property type="term" value="C:membrane"/>
    <property type="evidence" value="ECO:0007669"/>
    <property type="project" value="UniProtKB-SubCell"/>
</dbReference>
<feature type="domain" description="ABC transporter" evidence="10">
    <location>
        <begin position="79"/>
        <end position="345"/>
    </location>
</feature>
<dbReference type="HOGENOM" id="CLU_000604_35_3_1"/>
<keyword evidence="6 9" id="KW-1133">Transmembrane helix</keyword>
<dbReference type="EnsemblProtists" id="PYU1_T010399">
    <property type="protein sequence ID" value="PYU1_T010399"/>
    <property type="gene ID" value="PYU1_G010377"/>
</dbReference>
<feature type="transmembrane region" description="Helical" evidence="9">
    <location>
        <begin position="585"/>
        <end position="606"/>
    </location>
</feature>
<dbReference type="InterPro" id="IPR043926">
    <property type="entry name" value="ABCG_dom"/>
</dbReference>
<comment type="subcellular location">
    <subcellularLocation>
        <location evidence="1">Membrane</location>
        <topology evidence="1">Multi-pass membrane protein</topology>
    </subcellularLocation>
</comment>
<keyword evidence="4" id="KW-0547">Nucleotide-binding</keyword>
<dbReference type="FunFam" id="3.40.50.300:FF:000528">
    <property type="entry name" value="ABC transporter G family member 31"/>
    <property type="match status" value="1"/>
</dbReference>
<feature type="transmembrane region" description="Helical" evidence="9">
    <location>
        <begin position="1098"/>
        <end position="1118"/>
    </location>
</feature>
<dbReference type="Pfam" id="PF00005">
    <property type="entry name" value="ABC_tran"/>
    <property type="match status" value="2"/>
</dbReference>
<dbReference type="Gene3D" id="3.40.50.300">
    <property type="entry name" value="P-loop containing nucleotide triphosphate hydrolases"/>
    <property type="match status" value="2"/>
</dbReference>
<dbReference type="PANTHER" id="PTHR19241">
    <property type="entry name" value="ATP-BINDING CASSETTE TRANSPORTER"/>
    <property type="match status" value="1"/>
</dbReference>
<reference evidence="12" key="2">
    <citation type="submission" date="2010-04" db="EMBL/GenBank/DDBJ databases">
        <authorList>
            <person name="Buell R."/>
            <person name="Hamilton J."/>
            <person name="Hostetler J."/>
        </authorList>
    </citation>
    <scope>NUCLEOTIDE SEQUENCE [LARGE SCALE GENOMIC DNA]</scope>
    <source>
        <strain evidence="12">DAOM:BR144</strain>
    </source>
</reference>
<dbReference type="GO" id="GO:0140359">
    <property type="term" value="F:ABC-type transporter activity"/>
    <property type="evidence" value="ECO:0007669"/>
    <property type="project" value="InterPro"/>
</dbReference>
<dbReference type="EMBL" id="GL376602">
    <property type="status" value="NOT_ANNOTATED_CDS"/>
    <property type="molecule type" value="Genomic_DNA"/>
</dbReference>
<feature type="region of interest" description="Disordered" evidence="8">
    <location>
        <begin position="722"/>
        <end position="741"/>
    </location>
</feature>
<feature type="transmembrane region" description="Helical" evidence="9">
    <location>
        <begin position="613"/>
        <end position="631"/>
    </location>
</feature>
<feature type="transmembrane region" description="Helical" evidence="9">
    <location>
        <begin position="675"/>
        <end position="698"/>
    </location>
</feature>
<evidence type="ECO:0000256" key="1">
    <source>
        <dbReference type="ARBA" id="ARBA00004141"/>
    </source>
</evidence>
<feature type="compositionally biased region" description="Polar residues" evidence="8">
    <location>
        <begin position="729"/>
        <end position="740"/>
    </location>
</feature>
<dbReference type="FunFam" id="3.40.50.300:FF:000289">
    <property type="entry name" value="ABC transporter G family member 31"/>
    <property type="match status" value="1"/>
</dbReference>
<dbReference type="GO" id="GO:0016887">
    <property type="term" value="F:ATP hydrolysis activity"/>
    <property type="evidence" value="ECO:0007669"/>
    <property type="project" value="InterPro"/>
</dbReference>
<dbReference type="SMART" id="SM00382">
    <property type="entry name" value="AAA"/>
    <property type="match status" value="2"/>
</dbReference>
<evidence type="ECO:0000256" key="2">
    <source>
        <dbReference type="ARBA" id="ARBA00022448"/>
    </source>
</evidence>
<feature type="transmembrane region" description="Helical" evidence="9">
    <location>
        <begin position="1202"/>
        <end position="1226"/>
    </location>
</feature>
<dbReference type="InterPro" id="IPR003439">
    <property type="entry name" value="ABC_transporter-like_ATP-bd"/>
</dbReference>
<keyword evidence="3 9" id="KW-0812">Transmembrane</keyword>
<dbReference type="eggNOG" id="KOG0065">
    <property type="taxonomic scope" value="Eukaryota"/>
</dbReference>
<evidence type="ECO:0000259" key="10">
    <source>
        <dbReference type="PROSITE" id="PS50893"/>
    </source>
</evidence>
<dbReference type="STRING" id="431595.K3WZK0"/>
<feature type="transmembrane region" description="Helical" evidence="9">
    <location>
        <begin position="1348"/>
        <end position="1368"/>
    </location>
</feature>
<dbReference type="SUPFAM" id="SSF52540">
    <property type="entry name" value="P-loop containing nucleoside triphosphate hydrolases"/>
    <property type="match status" value="2"/>
</dbReference>
<protein>
    <recommendedName>
        <fullName evidence="10">ABC transporter domain-containing protein</fullName>
    </recommendedName>
</protein>
<evidence type="ECO:0000256" key="8">
    <source>
        <dbReference type="SAM" id="MobiDB-lite"/>
    </source>
</evidence>
<dbReference type="PROSITE" id="PS50893">
    <property type="entry name" value="ABC_TRANSPORTER_2"/>
    <property type="match status" value="2"/>
</dbReference>
<dbReference type="GO" id="GO:0005524">
    <property type="term" value="F:ATP binding"/>
    <property type="evidence" value="ECO:0007669"/>
    <property type="project" value="UniProtKB-KW"/>
</dbReference>
<dbReference type="Pfam" id="PF01061">
    <property type="entry name" value="ABC2_membrane"/>
    <property type="match status" value="2"/>
</dbReference>
<organism evidence="11 12">
    <name type="scientific">Globisporangium ultimum (strain ATCC 200006 / CBS 805.95 / DAOM BR144)</name>
    <name type="common">Pythium ultimum</name>
    <dbReference type="NCBI Taxonomy" id="431595"/>
    <lineage>
        <taxon>Eukaryota</taxon>
        <taxon>Sar</taxon>
        <taxon>Stramenopiles</taxon>
        <taxon>Oomycota</taxon>
        <taxon>Peronosporomycetes</taxon>
        <taxon>Pythiales</taxon>
        <taxon>Pythiaceae</taxon>
        <taxon>Globisporangium</taxon>
    </lineage>
</organism>
<feature type="transmembrane region" description="Helical" evidence="9">
    <location>
        <begin position="447"/>
        <end position="468"/>
    </location>
</feature>
<feature type="transmembrane region" description="Helical" evidence="9">
    <location>
        <begin position="1130"/>
        <end position="1149"/>
    </location>
</feature>
<feature type="transmembrane region" description="Helical" evidence="9">
    <location>
        <begin position="475"/>
        <end position="499"/>
    </location>
</feature>
<dbReference type="Proteomes" id="UP000019132">
    <property type="component" value="Unassembled WGS sequence"/>
</dbReference>
<dbReference type="InterPro" id="IPR003593">
    <property type="entry name" value="AAA+_ATPase"/>
</dbReference>
<accession>K3WZK0</accession>
<evidence type="ECO:0000313" key="12">
    <source>
        <dbReference type="Proteomes" id="UP000019132"/>
    </source>
</evidence>
<evidence type="ECO:0000256" key="4">
    <source>
        <dbReference type="ARBA" id="ARBA00022741"/>
    </source>
</evidence>
<keyword evidence="2" id="KW-0813">Transport</keyword>
<dbReference type="Pfam" id="PF19055">
    <property type="entry name" value="ABC2_membrane_7"/>
    <property type="match status" value="1"/>
</dbReference>
<feature type="domain" description="ABC transporter" evidence="10">
    <location>
        <begin position="758"/>
        <end position="1000"/>
    </location>
</feature>
<reference evidence="12" key="1">
    <citation type="journal article" date="2010" name="Genome Biol.">
        <title>Genome sequence of the necrotrophic plant pathogen Pythium ultimum reveals original pathogenicity mechanisms and effector repertoire.</title>
        <authorList>
            <person name="Levesque C.A."/>
            <person name="Brouwer H."/>
            <person name="Cano L."/>
            <person name="Hamilton J.P."/>
            <person name="Holt C."/>
            <person name="Huitema E."/>
            <person name="Raffaele S."/>
            <person name="Robideau G.P."/>
            <person name="Thines M."/>
            <person name="Win J."/>
            <person name="Zerillo M.M."/>
            <person name="Beakes G.W."/>
            <person name="Boore J.L."/>
            <person name="Busam D."/>
            <person name="Dumas B."/>
            <person name="Ferriera S."/>
            <person name="Fuerstenberg S.I."/>
            <person name="Gachon C.M."/>
            <person name="Gaulin E."/>
            <person name="Govers F."/>
            <person name="Grenville-Briggs L."/>
            <person name="Horner N."/>
            <person name="Hostetler J."/>
            <person name="Jiang R.H."/>
            <person name="Johnson J."/>
            <person name="Krajaejun T."/>
            <person name="Lin H."/>
            <person name="Meijer H.J."/>
            <person name="Moore B."/>
            <person name="Morris P."/>
            <person name="Phuntmart V."/>
            <person name="Puiu D."/>
            <person name="Shetty J."/>
            <person name="Stajich J.E."/>
            <person name="Tripathy S."/>
            <person name="Wawra S."/>
            <person name="van West P."/>
            <person name="Whitty B.R."/>
            <person name="Coutinho P.M."/>
            <person name="Henrissat B."/>
            <person name="Martin F."/>
            <person name="Thomas P.D."/>
            <person name="Tyler B.M."/>
            <person name="De Vries R.P."/>
            <person name="Kamoun S."/>
            <person name="Yandell M."/>
            <person name="Tisserat N."/>
            <person name="Buell C.R."/>
        </authorList>
    </citation>
    <scope>NUCLEOTIDE SEQUENCE</scope>
    <source>
        <strain evidence="12">DAOM:BR144</strain>
    </source>
</reference>
<evidence type="ECO:0000256" key="3">
    <source>
        <dbReference type="ARBA" id="ARBA00022692"/>
    </source>
</evidence>